<protein>
    <submittedName>
        <fullName evidence="2">Amidohydrolase family protein</fullName>
    </submittedName>
</protein>
<evidence type="ECO:0000313" key="3">
    <source>
        <dbReference type="Proteomes" id="UP001273589"/>
    </source>
</evidence>
<sequence>AREPRGAAASGAGLTGLQALEGCTTHAALAAGEGDVVGRVAPGLRADLTALGLDPVEAPADEVAEAPVLLTVTGGHVVHRGL</sequence>
<dbReference type="RefSeq" id="WP_319690272.1">
    <property type="nucleotide sequence ID" value="NZ_JARAWN010000033.1"/>
</dbReference>
<dbReference type="InterPro" id="IPR013108">
    <property type="entry name" value="Amidohydro_3"/>
</dbReference>
<feature type="domain" description="Amidohydrolase 3" evidence="1">
    <location>
        <begin position="15"/>
        <end position="79"/>
    </location>
</feature>
<proteinExistence type="predicted"/>
<dbReference type="Pfam" id="PF07969">
    <property type="entry name" value="Amidohydro_3"/>
    <property type="match status" value="1"/>
</dbReference>
<dbReference type="GO" id="GO:0016810">
    <property type="term" value="F:hydrolase activity, acting on carbon-nitrogen (but not peptide) bonds"/>
    <property type="evidence" value="ECO:0007669"/>
    <property type="project" value="InterPro"/>
</dbReference>
<organism evidence="2 3">
    <name type="scientific">Streptomyces europaeiscabiei</name>
    <dbReference type="NCBI Taxonomy" id="146819"/>
    <lineage>
        <taxon>Bacteria</taxon>
        <taxon>Bacillati</taxon>
        <taxon>Actinomycetota</taxon>
        <taxon>Actinomycetes</taxon>
        <taxon>Kitasatosporales</taxon>
        <taxon>Streptomycetaceae</taxon>
        <taxon>Streptomyces</taxon>
    </lineage>
</organism>
<dbReference type="Gene3D" id="2.30.40.10">
    <property type="entry name" value="Urease, subunit C, domain 1"/>
    <property type="match status" value="1"/>
</dbReference>
<comment type="caution">
    <text evidence="2">The sequence shown here is derived from an EMBL/GenBank/DDBJ whole genome shotgun (WGS) entry which is preliminary data.</text>
</comment>
<evidence type="ECO:0000259" key="1">
    <source>
        <dbReference type="Pfam" id="PF07969"/>
    </source>
</evidence>
<dbReference type="EMBL" id="JARAWN010000033">
    <property type="protein sequence ID" value="MDX3129807.1"/>
    <property type="molecule type" value="Genomic_DNA"/>
</dbReference>
<dbReference type="Gene3D" id="3.30.110.90">
    <property type="entry name" value="Amidohydrolase"/>
    <property type="match status" value="1"/>
</dbReference>
<dbReference type="AlphaFoldDB" id="A0AAJ2PLN8"/>
<gene>
    <name evidence="2" type="ORF">PV367_08350</name>
</gene>
<dbReference type="Proteomes" id="UP001273589">
    <property type="component" value="Unassembled WGS sequence"/>
</dbReference>
<name>A0AAJ2PLN8_9ACTN</name>
<reference evidence="2" key="1">
    <citation type="journal article" date="2023" name="Microb. Genom.">
        <title>Mesoterricola silvestris gen. nov., sp. nov., Mesoterricola sediminis sp. nov., Geothrix oryzae sp. nov., Geothrix edaphica sp. nov., Geothrix rubra sp. nov., and Geothrix limicola sp. nov., six novel members of Acidobacteriota isolated from soils.</title>
        <authorList>
            <person name="Weisberg A.J."/>
            <person name="Pearce E."/>
            <person name="Kramer C.G."/>
            <person name="Chang J.H."/>
            <person name="Clarke C.R."/>
        </authorList>
    </citation>
    <scope>NUCLEOTIDE SEQUENCE</scope>
    <source>
        <strain evidence="2">ND06-05F</strain>
    </source>
</reference>
<evidence type="ECO:0000313" key="2">
    <source>
        <dbReference type="EMBL" id="MDX3129807.1"/>
    </source>
</evidence>
<feature type="non-terminal residue" evidence="2">
    <location>
        <position position="1"/>
    </location>
</feature>
<dbReference type="InterPro" id="IPR011059">
    <property type="entry name" value="Metal-dep_hydrolase_composite"/>
</dbReference>
<accession>A0AAJ2PLN8</accession>